<feature type="domain" description="Trichothecene 3-O-acetyltransferase-like N-terminal" evidence="2">
    <location>
        <begin position="36"/>
        <end position="190"/>
    </location>
</feature>
<keyword evidence="4" id="KW-1185">Reference proteome</keyword>
<dbReference type="EMBL" id="JAZGUE010000002">
    <property type="protein sequence ID" value="KAL2270572.1"/>
    <property type="molecule type" value="Genomic_DNA"/>
</dbReference>
<dbReference type="InterPro" id="IPR023213">
    <property type="entry name" value="CAT-like_dom_sf"/>
</dbReference>
<proteinExistence type="predicted"/>
<protein>
    <recommendedName>
        <fullName evidence="2">Trichothecene 3-O-acetyltransferase-like N-terminal domain-containing protein</fullName>
    </recommendedName>
</protein>
<keyword evidence="1" id="KW-0808">Transferase</keyword>
<dbReference type="PANTHER" id="PTHR31642:SF310">
    <property type="entry name" value="FATTY ALCOHOL:CAFFEOYL-COA ACYLTRANSFERASE"/>
    <property type="match status" value="1"/>
</dbReference>
<dbReference type="InterPro" id="IPR054710">
    <property type="entry name" value="Tri101-like_N"/>
</dbReference>
<dbReference type="Pfam" id="PF22664">
    <property type="entry name" value="TRI-like_N"/>
    <property type="match status" value="1"/>
</dbReference>
<accession>A0ABR4DLX4</accession>
<organism evidence="3 4">
    <name type="scientific">Remersonia thermophila</name>
    <dbReference type="NCBI Taxonomy" id="72144"/>
    <lineage>
        <taxon>Eukaryota</taxon>
        <taxon>Fungi</taxon>
        <taxon>Dikarya</taxon>
        <taxon>Ascomycota</taxon>
        <taxon>Pezizomycotina</taxon>
        <taxon>Sordariomycetes</taxon>
        <taxon>Sordariomycetidae</taxon>
        <taxon>Sordariales</taxon>
        <taxon>Sordariales incertae sedis</taxon>
        <taxon>Remersonia</taxon>
    </lineage>
</organism>
<evidence type="ECO:0000259" key="2">
    <source>
        <dbReference type="Pfam" id="PF22664"/>
    </source>
</evidence>
<dbReference type="GeneID" id="98123705"/>
<dbReference type="PANTHER" id="PTHR31642">
    <property type="entry name" value="TRICHOTHECENE 3-O-ACETYLTRANSFERASE"/>
    <property type="match status" value="1"/>
</dbReference>
<sequence length="550" mass="59332">MSGFDMATEEDRRAWVARLTQTMPLTPIDYTSPQNYIMHCWGFPLTDNSRENREAAAKHLKERLDLTISRLRFLGGVIIHGKDDALPRLVYPDADVDLNIRRFPDQVFDFQVLDSDRFPAYRQLTESGVPAFAFPRERLWLLPKTGPSPGDAVYPVTLRATFIDGGLILGFSFHHGVLDGLGTRTFMERFNDLDPSAPPTVGFTTTLARQKVSFLAYASDVAATTTLDIHNLPDYDFTVPSAPPVIHPAVANVFSIAAATASDLRAAALRHLRAMHQDACPNIFISLSDVVSALTWTSVTRVRLRAGRIHPADPSRFALGVSVRDLVPLDGTPPAATSGQADSAKAAAAPEYLGNMWLRALASSTVGFVTGTSSSSRAALGGPVTPELVGEVAWLIRQAVAELRRPATVARHVAIATRAAGCFGPADGKDGKAGEKKDGLQGLRWPDVDAAIRRSIARHSTGVDMSVGVGLGADVEFDIPGVAGGKGPAAWTRRAYVPFDGFVSILSRKGGSKGDEDWEVWVALREEDMADLAGERELGGWVNGRKKGTL</sequence>
<evidence type="ECO:0000313" key="3">
    <source>
        <dbReference type="EMBL" id="KAL2270572.1"/>
    </source>
</evidence>
<reference evidence="3 4" key="1">
    <citation type="journal article" date="2024" name="Commun. Biol.">
        <title>Comparative genomic analysis of thermophilic fungi reveals convergent evolutionary adaptations and gene losses.</title>
        <authorList>
            <person name="Steindorff A.S."/>
            <person name="Aguilar-Pontes M.V."/>
            <person name="Robinson A.J."/>
            <person name="Andreopoulos B."/>
            <person name="LaButti K."/>
            <person name="Kuo A."/>
            <person name="Mondo S."/>
            <person name="Riley R."/>
            <person name="Otillar R."/>
            <person name="Haridas S."/>
            <person name="Lipzen A."/>
            <person name="Grimwood J."/>
            <person name="Schmutz J."/>
            <person name="Clum A."/>
            <person name="Reid I.D."/>
            <person name="Moisan M.C."/>
            <person name="Butler G."/>
            <person name="Nguyen T.T.M."/>
            <person name="Dewar K."/>
            <person name="Conant G."/>
            <person name="Drula E."/>
            <person name="Henrissat B."/>
            <person name="Hansel C."/>
            <person name="Singer S."/>
            <person name="Hutchinson M.I."/>
            <person name="de Vries R.P."/>
            <person name="Natvig D.O."/>
            <person name="Powell A.J."/>
            <person name="Tsang A."/>
            <person name="Grigoriev I.V."/>
        </authorList>
    </citation>
    <scope>NUCLEOTIDE SEQUENCE [LARGE SCALE GENOMIC DNA]</scope>
    <source>
        <strain evidence="3 4">ATCC 22073</strain>
    </source>
</reference>
<evidence type="ECO:0000313" key="4">
    <source>
        <dbReference type="Proteomes" id="UP001600064"/>
    </source>
</evidence>
<comment type="caution">
    <text evidence="3">The sequence shown here is derived from an EMBL/GenBank/DDBJ whole genome shotgun (WGS) entry which is preliminary data.</text>
</comment>
<dbReference type="InterPro" id="IPR050317">
    <property type="entry name" value="Plant_Fungal_Acyltransferase"/>
</dbReference>
<name>A0ABR4DLX4_9PEZI</name>
<dbReference type="RefSeq" id="XP_070869296.1">
    <property type="nucleotide sequence ID" value="XM_071009061.1"/>
</dbReference>
<gene>
    <name evidence="3" type="ORF">VTJ83DRAFT_2756</name>
</gene>
<evidence type="ECO:0000256" key="1">
    <source>
        <dbReference type="ARBA" id="ARBA00022679"/>
    </source>
</evidence>
<dbReference type="Proteomes" id="UP001600064">
    <property type="component" value="Unassembled WGS sequence"/>
</dbReference>
<dbReference type="Gene3D" id="3.30.559.10">
    <property type="entry name" value="Chloramphenicol acetyltransferase-like domain"/>
    <property type="match status" value="2"/>
</dbReference>